<dbReference type="InterPro" id="IPR003439">
    <property type="entry name" value="ABC_transporter-like_ATP-bd"/>
</dbReference>
<keyword evidence="3" id="KW-1003">Cell membrane</keyword>
<dbReference type="GO" id="GO:0016887">
    <property type="term" value="F:ATP hydrolysis activity"/>
    <property type="evidence" value="ECO:0007669"/>
    <property type="project" value="InterPro"/>
</dbReference>
<evidence type="ECO:0000256" key="6">
    <source>
        <dbReference type="ARBA" id="ARBA00022840"/>
    </source>
</evidence>
<evidence type="ECO:0000256" key="4">
    <source>
        <dbReference type="ARBA" id="ARBA00022519"/>
    </source>
</evidence>
<dbReference type="GO" id="GO:0005524">
    <property type="term" value="F:ATP binding"/>
    <property type="evidence" value="ECO:0007669"/>
    <property type="project" value="UniProtKB-KW"/>
</dbReference>
<keyword evidence="2" id="KW-0813">Transport</keyword>
<evidence type="ECO:0000313" key="8">
    <source>
        <dbReference type="EMBL" id="XCC58292.1"/>
    </source>
</evidence>
<dbReference type="Gene3D" id="3.40.50.300">
    <property type="entry name" value="P-loop containing nucleotide triphosphate hydrolases"/>
    <property type="match status" value="1"/>
</dbReference>
<dbReference type="AlphaFoldDB" id="A0AAU8A502"/>
<keyword evidence="6 8" id="KW-0067">ATP-binding</keyword>
<dbReference type="SMART" id="SM00382">
    <property type="entry name" value="AAA"/>
    <property type="match status" value="1"/>
</dbReference>
<evidence type="ECO:0000256" key="3">
    <source>
        <dbReference type="ARBA" id="ARBA00022475"/>
    </source>
</evidence>
<dbReference type="PANTHER" id="PTHR43335:SF4">
    <property type="entry name" value="ABC TRANSPORTER, ATP-BINDING PROTEIN"/>
    <property type="match status" value="1"/>
</dbReference>
<evidence type="ECO:0000259" key="7">
    <source>
        <dbReference type="PROSITE" id="PS50893"/>
    </source>
</evidence>
<proteinExistence type="inferred from homology"/>
<dbReference type="InterPro" id="IPR003593">
    <property type="entry name" value="AAA+_ATPase"/>
</dbReference>
<reference evidence="8" key="1">
    <citation type="submission" date="2022-06" db="EMBL/GenBank/DDBJ databases">
        <title>New Polynucleobacter species.</title>
        <authorList>
            <person name="Hahn M.W."/>
        </authorList>
    </citation>
    <scope>NUCLEOTIDE SEQUENCE</scope>
    <source>
        <strain evidence="8">UK-FUSCHL-C3</strain>
    </source>
</reference>
<sequence length="229" mass="25198">MDKLLTLDQTKVFADGRSIFSANHIEIPMNGMIALVGPNGAGKTTLLRLIHGLIKPDAGSCVSPFDKHESALVLHYTPMLKASVREHLKLLRDTNIAVSDADIDQALARVGLSHLANNPAQKLSAGERQKLCFARARLQNPKLVMLDEPTANLDPNASDDVEAMMMQLAQESKVVIFASHNMAQVQRLANTVLFMQDGQILEIATPEQFFKNPQSKEATKFLAREFIAQ</sequence>
<gene>
    <name evidence="8" type="ORF">NKE59_03100</name>
</gene>
<evidence type="ECO:0000256" key="5">
    <source>
        <dbReference type="ARBA" id="ARBA00022741"/>
    </source>
</evidence>
<evidence type="ECO:0000256" key="2">
    <source>
        <dbReference type="ARBA" id="ARBA00022448"/>
    </source>
</evidence>
<comment type="similarity">
    <text evidence="1">Belongs to the ABC transporter superfamily.</text>
</comment>
<name>A0AAU8A502_9BURK</name>
<organism evidence="8">
    <name type="scientific">Polynucleobacter sp. UK-FUSCHL-C3</name>
    <dbReference type="NCBI Taxonomy" id="2955208"/>
    <lineage>
        <taxon>Bacteria</taxon>
        <taxon>Pseudomonadati</taxon>
        <taxon>Pseudomonadota</taxon>
        <taxon>Betaproteobacteria</taxon>
        <taxon>Burkholderiales</taxon>
        <taxon>Burkholderiaceae</taxon>
        <taxon>Polynucleobacter</taxon>
    </lineage>
</organism>
<dbReference type="Pfam" id="PF00005">
    <property type="entry name" value="ABC_tran"/>
    <property type="match status" value="1"/>
</dbReference>
<dbReference type="PROSITE" id="PS50893">
    <property type="entry name" value="ABC_TRANSPORTER_2"/>
    <property type="match status" value="1"/>
</dbReference>
<protein>
    <submittedName>
        <fullName evidence="8">ABC transporter ATP-binding protein</fullName>
    </submittedName>
</protein>
<keyword evidence="4" id="KW-0997">Cell inner membrane</keyword>
<keyword evidence="4" id="KW-0472">Membrane</keyword>
<dbReference type="EMBL" id="CP099959">
    <property type="protein sequence ID" value="XCC58292.1"/>
    <property type="molecule type" value="Genomic_DNA"/>
</dbReference>
<dbReference type="SUPFAM" id="SSF52540">
    <property type="entry name" value="P-loop containing nucleoside triphosphate hydrolases"/>
    <property type="match status" value="1"/>
</dbReference>
<accession>A0AAU8A502</accession>
<dbReference type="PANTHER" id="PTHR43335">
    <property type="entry name" value="ABC TRANSPORTER, ATP-BINDING PROTEIN"/>
    <property type="match status" value="1"/>
</dbReference>
<evidence type="ECO:0000256" key="1">
    <source>
        <dbReference type="ARBA" id="ARBA00005417"/>
    </source>
</evidence>
<dbReference type="RefSeq" id="WP_353439494.1">
    <property type="nucleotide sequence ID" value="NZ_CP099959.1"/>
</dbReference>
<dbReference type="InterPro" id="IPR027417">
    <property type="entry name" value="P-loop_NTPase"/>
</dbReference>
<feature type="domain" description="ABC transporter" evidence="7">
    <location>
        <begin position="4"/>
        <end position="222"/>
    </location>
</feature>
<keyword evidence="5" id="KW-0547">Nucleotide-binding</keyword>